<keyword evidence="7" id="KW-1185">Reference proteome</keyword>
<dbReference type="InterPro" id="IPR041347">
    <property type="entry name" value="MftR_C"/>
</dbReference>
<dbReference type="Pfam" id="PF17754">
    <property type="entry name" value="TetR_C_14"/>
    <property type="match status" value="1"/>
</dbReference>
<dbReference type="Gene3D" id="1.10.10.60">
    <property type="entry name" value="Homeodomain-like"/>
    <property type="match status" value="1"/>
</dbReference>
<dbReference type="EMBL" id="JABBNB010000001">
    <property type="protein sequence ID" value="NMN99787.1"/>
    <property type="molecule type" value="Genomic_DNA"/>
</dbReference>
<evidence type="ECO:0000256" key="2">
    <source>
        <dbReference type="ARBA" id="ARBA00023125"/>
    </source>
</evidence>
<keyword evidence="1" id="KW-0805">Transcription regulation</keyword>
<dbReference type="GO" id="GO:0000976">
    <property type="term" value="F:transcription cis-regulatory region binding"/>
    <property type="evidence" value="ECO:0007669"/>
    <property type="project" value="TreeGrafter"/>
</dbReference>
<dbReference type="PANTHER" id="PTHR30055">
    <property type="entry name" value="HTH-TYPE TRANSCRIPTIONAL REGULATOR RUTR"/>
    <property type="match status" value="1"/>
</dbReference>
<evidence type="ECO:0000259" key="5">
    <source>
        <dbReference type="PROSITE" id="PS50977"/>
    </source>
</evidence>
<dbReference type="AlphaFoldDB" id="A0A848KWE5"/>
<dbReference type="InterPro" id="IPR023772">
    <property type="entry name" value="DNA-bd_HTH_TetR-type_CS"/>
</dbReference>
<evidence type="ECO:0000313" key="7">
    <source>
        <dbReference type="Proteomes" id="UP000550729"/>
    </source>
</evidence>
<evidence type="ECO:0000256" key="1">
    <source>
        <dbReference type="ARBA" id="ARBA00023015"/>
    </source>
</evidence>
<dbReference type="PROSITE" id="PS01081">
    <property type="entry name" value="HTH_TETR_1"/>
    <property type="match status" value="1"/>
</dbReference>
<dbReference type="InterPro" id="IPR009057">
    <property type="entry name" value="Homeodomain-like_sf"/>
</dbReference>
<dbReference type="InterPro" id="IPR001647">
    <property type="entry name" value="HTH_TetR"/>
</dbReference>
<comment type="caution">
    <text evidence="6">The sequence shown here is derived from an EMBL/GenBank/DDBJ whole genome shotgun (WGS) entry which is preliminary data.</text>
</comment>
<dbReference type="PRINTS" id="PR00455">
    <property type="entry name" value="HTHTETR"/>
</dbReference>
<dbReference type="GO" id="GO:0003700">
    <property type="term" value="F:DNA-binding transcription factor activity"/>
    <property type="evidence" value="ECO:0007669"/>
    <property type="project" value="TreeGrafter"/>
</dbReference>
<proteinExistence type="predicted"/>
<dbReference type="PANTHER" id="PTHR30055:SF234">
    <property type="entry name" value="HTH-TYPE TRANSCRIPTIONAL REGULATOR BETI"/>
    <property type="match status" value="1"/>
</dbReference>
<gene>
    <name evidence="6" type="ORF">HH308_00980</name>
</gene>
<dbReference type="InterPro" id="IPR050109">
    <property type="entry name" value="HTH-type_TetR-like_transc_reg"/>
</dbReference>
<name>A0A848KWE5_9ACTN</name>
<keyword evidence="3" id="KW-0804">Transcription</keyword>
<dbReference type="Proteomes" id="UP000550729">
    <property type="component" value="Unassembled WGS sequence"/>
</dbReference>
<keyword evidence="2 4" id="KW-0238">DNA-binding</keyword>
<evidence type="ECO:0000256" key="3">
    <source>
        <dbReference type="ARBA" id="ARBA00023163"/>
    </source>
</evidence>
<organism evidence="6 7">
    <name type="scientific">Gordonia asplenii</name>
    <dbReference type="NCBI Taxonomy" id="2725283"/>
    <lineage>
        <taxon>Bacteria</taxon>
        <taxon>Bacillati</taxon>
        <taxon>Actinomycetota</taxon>
        <taxon>Actinomycetes</taxon>
        <taxon>Mycobacteriales</taxon>
        <taxon>Gordoniaceae</taxon>
        <taxon>Gordonia</taxon>
    </lineage>
</organism>
<protein>
    <submittedName>
        <fullName evidence="6">TetR family transcriptional regulator</fullName>
    </submittedName>
</protein>
<accession>A0A848KWE5</accession>
<evidence type="ECO:0000313" key="6">
    <source>
        <dbReference type="EMBL" id="NMN99787.1"/>
    </source>
</evidence>
<dbReference type="PROSITE" id="PS50977">
    <property type="entry name" value="HTH_TETR_2"/>
    <property type="match status" value="1"/>
</dbReference>
<feature type="DNA-binding region" description="H-T-H motif" evidence="4">
    <location>
        <begin position="39"/>
        <end position="58"/>
    </location>
</feature>
<reference evidence="6 7" key="1">
    <citation type="submission" date="2020-04" db="EMBL/GenBank/DDBJ databases">
        <title>Gordonia sp. nov. TBRC 11910.</title>
        <authorList>
            <person name="Suriyachadkun C."/>
        </authorList>
    </citation>
    <scope>NUCLEOTIDE SEQUENCE [LARGE SCALE GENOMIC DNA]</scope>
    <source>
        <strain evidence="6 7">TBRC 11910</strain>
    </source>
</reference>
<dbReference type="SUPFAM" id="SSF46689">
    <property type="entry name" value="Homeodomain-like"/>
    <property type="match status" value="1"/>
</dbReference>
<dbReference type="Gene3D" id="1.10.357.10">
    <property type="entry name" value="Tetracycline Repressor, domain 2"/>
    <property type="match status" value="1"/>
</dbReference>
<dbReference type="Pfam" id="PF00440">
    <property type="entry name" value="TetR_N"/>
    <property type="match status" value="1"/>
</dbReference>
<feature type="domain" description="HTH tetR-type" evidence="5">
    <location>
        <begin position="16"/>
        <end position="76"/>
    </location>
</feature>
<sequence>MTPDDDRLGLRERKKLKTRVTLRTVAYELFADKGFDNTTVAEIAAAAEVSQATFFRYFSTKEALVVEDDYDAVFLSNMGPIDPGGNVAAQILRMGSLLFGYLDDETRATELERARLLQSSASLRAAQARAFERTADELIAALKAHIEGPVDDVALRVVVGAMIGAVNQVSRTGAAMGPETLLMLAEMFERGLPVSGES</sequence>
<evidence type="ECO:0000256" key="4">
    <source>
        <dbReference type="PROSITE-ProRule" id="PRU00335"/>
    </source>
</evidence>